<dbReference type="Proteomes" id="UP000286910">
    <property type="component" value="Unassembled WGS sequence"/>
</dbReference>
<dbReference type="EMBL" id="PEML01000296">
    <property type="protein sequence ID" value="RTI05604.1"/>
    <property type="molecule type" value="Genomic_DNA"/>
</dbReference>
<reference evidence="3" key="1">
    <citation type="submission" date="2017-10" db="EMBL/GenBank/DDBJ databases">
        <authorList>
            <person name="Wilpiszeski R.L."/>
            <person name="Zhidan Z."/>
            <person name="House C.H."/>
        </authorList>
    </citation>
    <scope>NUCLEOTIDE SEQUENCE</scope>
    <source>
        <strain evidence="3">12_S12</strain>
    </source>
</reference>
<dbReference type="AlphaFoldDB" id="A0A430R3R1"/>
<evidence type="ECO:0000313" key="3">
    <source>
        <dbReference type="EMBL" id="RTI05604.1"/>
    </source>
</evidence>
<keyword evidence="5" id="KW-1185">Reference proteome</keyword>
<protein>
    <submittedName>
        <fullName evidence="2">Uncharacterized protein</fullName>
    </submittedName>
</protein>
<sequence length="120" mass="12006">MTPQGGYGEGMEAIVQEPAALGAFVAAITEGLKRSVGLRGGWIYLANVALSLVFALLLGWAGLLPASYPFPSGALLFGVYAALSASGLYEAVKNVRKAVGGGDAVPPGGGASGADRGRLL</sequence>
<dbReference type="Proteomes" id="UP000287962">
    <property type="component" value="Unassembled WGS sequence"/>
</dbReference>
<proteinExistence type="predicted"/>
<name>A0A430R3R1_THESC</name>
<dbReference type="EMBL" id="PELR01000301">
    <property type="protein sequence ID" value="RTH02028.1"/>
    <property type="molecule type" value="Genomic_DNA"/>
</dbReference>
<gene>
    <name evidence="3" type="ORF">CSW25_10805</name>
    <name evidence="2" type="ORF">CSW45_08740</name>
</gene>
<keyword evidence="1" id="KW-0472">Membrane</keyword>
<keyword evidence="1" id="KW-0812">Transmembrane</keyword>
<feature type="transmembrane region" description="Helical" evidence="1">
    <location>
        <begin position="70"/>
        <end position="89"/>
    </location>
</feature>
<accession>A0A430R3R1</accession>
<feature type="transmembrane region" description="Helical" evidence="1">
    <location>
        <begin position="42"/>
        <end position="64"/>
    </location>
</feature>
<comment type="caution">
    <text evidence="2">The sequence shown here is derived from an EMBL/GenBank/DDBJ whole genome shotgun (WGS) entry which is preliminary data.</text>
</comment>
<evidence type="ECO:0000313" key="5">
    <source>
        <dbReference type="Proteomes" id="UP000287962"/>
    </source>
</evidence>
<organism evidence="2 4">
    <name type="scientific">Thermus scotoductus</name>
    <dbReference type="NCBI Taxonomy" id="37636"/>
    <lineage>
        <taxon>Bacteria</taxon>
        <taxon>Thermotogati</taxon>
        <taxon>Deinococcota</taxon>
        <taxon>Deinococci</taxon>
        <taxon>Thermales</taxon>
        <taxon>Thermaceae</taxon>
        <taxon>Thermus</taxon>
    </lineage>
</organism>
<evidence type="ECO:0000256" key="1">
    <source>
        <dbReference type="SAM" id="Phobius"/>
    </source>
</evidence>
<evidence type="ECO:0000313" key="4">
    <source>
        <dbReference type="Proteomes" id="UP000286910"/>
    </source>
</evidence>
<keyword evidence="1" id="KW-1133">Transmembrane helix</keyword>
<reference evidence="4 5" key="2">
    <citation type="journal article" date="2019" name="Extremophiles">
        <title>Biogeography of thermophiles and predominance of Thermus scotoductus in domestic water heaters.</title>
        <authorList>
            <person name="Wilpiszeski R.L."/>
            <person name="Zhang Z."/>
            <person name="House C.H."/>
        </authorList>
    </citation>
    <scope>NUCLEOTIDE SEQUENCE [LARGE SCALE GENOMIC DNA]</scope>
    <source>
        <strain evidence="3 5">12_S12</strain>
        <strain evidence="2 4">32_S32</strain>
    </source>
</reference>
<evidence type="ECO:0000313" key="2">
    <source>
        <dbReference type="EMBL" id="RTH02028.1"/>
    </source>
</evidence>